<evidence type="ECO:0000256" key="1">
    <source>
        <dbReference type="ARBA" id="ARBA00023157"/>
    </source>
</evidence>
<keyword evidence="6" id="KW-1185">Reference proteome</keyword>
<dbReference type="AlphaFoldDB" id="A0A8C5VIX5"/>
<evidence type="ECO:0000256" key="3">
    <source>
        <dbReference type="SAM" id="MobiDB-lite"/>
    </source>
</evidence>
<feature type="compositionally biased region" description="Basic residues" evidence="3">
    <location>
        <begin position="1"/>
        <end position="13"/>
    </location>
</feature>
<sequence length="170" mass="18145">MASRRVRGCRLSRRHEWEEGTDTGGKVSPGYTDGHDVNSHQDYRRGGGKTPNYRSEKHPSSVHAGQPKAAPSVTLFPPSSEELQANKATLVCLMSDFYPGAVSVAWKADGSAVTQGVETTQASKQSNGKYAASSYLSLSPAQWKAGGRFSCQVTHEGSTVEKTVAPAECA</sequence>
<dbReference type="InterPro" id="IPR003006">
    <property type="entry name" value="Ig/MHC_CS"/>
</dbReference>
<dbReference type="InterPro" id="IPR036179">
    <property type="entry name" value="Ig-like_dom_sf"/>
</dbReference>
<evidence type="ECO:0000313" key="5">
    <source>
        <dbReference type="Ensembl" id="ENSMICP00000023823.2"/>
    </source>
</evidence>
<dbReference type="Pfam" id="PF07654">
    <property type="entry name" value="C1-set"/>
    <property type="match status" value="1"/>
</dbReference>
<dbReference type="Gene3D" id="2.60.40.10">
    <property type="entry name" value="Immunoglobulins"/>
    <property type="match status" value="1"/>
</dbReference>
<dbReference type="Proteomes" id="UP000694394">
    <property type="component" value="Unassembled WGS sequence"/>
</dbReference>
<dbReference type="InterPro" id="IPR003597">
    <property type="entry name" value="Ig_C1-set"/>
</dbReference>
<dbReference type="PANTHER" id="PTHR19944:SF98">
    <property type="entry name" value="IG-LIKE DOMAIN-CONTAINING PROTEIN"/>
    <property type="match status" value="1"/>
</dbReference>
<feature type="compositionally biased region" description="Basic and acidic residues" evidence="3">
    <location>
        <begin position="33"/>
        <end position="45"/>
    </location>
</feature>
<proteinExistence type="predicted"/>
<name>A0A8C5VIX5_MICMU</name>
<protein>
    <recommendedName>
        <fullName evidence="4">Ig-like domain-containing protein</fullName>
    </recommendedName>
</protein>
<organism evidence="5 6">
    <name type="scientific">Microcebus murinus</name>
    <name type="common">Gray mouse lemur</name>
    <name type="synonym">Lemur murinus</name>
    <dbReference type="NCBI Taxonomy" id="30608"/>
    <lineage>
        <taxon>Eukaryota</taxon>
        <taxon>Metazoa</taxon>
        <taxon>Chordata</taxon>
        <taxon>Craniata</taxon>
        <taxon>Vertebrata</taxon>
        <taxon>Euteleostomi</taxon>
        <taxon>Mammalia</taxon>
        <taxon>Eutheria</taxon>
        <taxon>Euarchontoglires</taxon>
        <taxon>Primates</taxon>
        <taxon>Strepsirrhini</taxon>
        <taxon>Lemuriformes</taxon>
        <taxon>Cheirogaleidae</taxon>
        <taxon>Microcebus</taxon>
    </lineage>
</organism>
<dbReference type="PANTHER" id="PTHR19944">
    <property type="entry name" value="MHC CLASS II-RELATED"/>
    <property type="match status" value="1"/>
</dbReference>
<dbReference type="GeneTree" id="ENSGT00940000153307"/>
<reference evidence="5" key="2">
    <citation type="submission" date="2025-09" db="UniProtKB">
        <authorList>
            <consortium name="Ensembl"/>
        </authorList>
    </citation>
    <scope>IDENTIFICATION</scope>
</reference>
<evidence type="ECO:0000313" key="6">
    <source>
        <dbReference type="Proteomes" id="UP000694394"/>
    </source>
</evidence>
<feature type="domain" description="Ig-like" evidence="4">
    <location>
        <begin position="71"/>
        <end position="165"/>
    </location>
</feature>
<dbReference type="InterPro" id="IPR007110">
    <property type="entry name" value="Ig-like_dom"/>
</dbReference>
<dbReference type="FunFam" id="2.60.40.10:FF:000283">
    <property type="entry name" value="Immunoglobulin kappa constant"/>
    <property type="match status" value="1"/>
</dbReference>
<keyword evidence="1" id="KW-1015">Disulfide bond</keyword>
<evidence type="ECO:0000259" key="4">
    <source>
        <dbReference type="PROSITE" id="PS50835"/>
    </source>
</evidence>
<evidence type="ECO:0000256" key="2">
    <source>
        <dbReference type="ARBA" id="ARBA00023319"/>
    </source>
</evidence>
<dbReference type="PROSITE" id="PS00290">
    <property type="entry name" value="IG_MHC"/>
    <property type="match status" value="1"/>
</dbReference>
<accession>A0A8C5VIX5</accession>
<reference evidence="5" key="1">
    <citation type="submission" date="2025-08" db="UniProtKB">
        <authorList>
            <consortium name="Ensembl"/>
        </authorList>
    </citation>
    <scope>IDENTIFICATION</scope>
</reference>
<dbReference type="SUPFAM" id="SSF48726">
    <property type="entry name" value="Immunoglobulin"/>
    <property type="match status" value="1"/>
</dbReference>
<dbReference type="InterPro" id="IPR013783">
    <property type="entry name" value="Ig-like_fold"/>
</dbReference>
<dbReference type="Ensembl" id="ENSMICT00000045075.2">
    <property type="protein sequence ID" value="ENSMICP00000023823.2"/>
    <property type="gene ID" value="ENSMICG00000047684.1"/>
</dbReference>
<dbReference type="InterPro" id="IPR050160">
    <property type="entry name" value="MHC/Immunoglobulin"/>
</dbReference>
<feature type="region of interest" description="Disordered" evidence="3">
    <location>
        <begin position="1"/>
        <end position="73"/>
    </location>
</feature>
<dbReference type="CDD" id="cd07699">
    <property type="entry name" value="IgC1_L"/>
    <property type="match status" value="1"/>
</dbReference>
<dbReference type="SMART" id="SM00407">
    <property type="entry name" value="IGc1"/>
    <property type="match status" value="1"/>
</dbReference>
<keyword evidence="2" id="KW-0393">Immunoglobulin domain</keyword>
<dbReference type="PROSITE" id="PS50835">
    <property type="entry name" value="IG_LIKE"/>
    <property type="match status" value="1"/>
</dbReference>